<dbReference type="Pfam" id="PF12044">
    <property type="entry name" value="Metallopep"/>
    <property type="match status" value="1"/>
</dbReference>
<protein>
    <recommendedName>
        <fullName evidence="3">Zinc metalloproteinase</fullName>
    </recommendedName>
</protein>
<dbReference type="PANTHER" id="PTHR21054:SF2">
    <property type="entry name" value="MIP04191P"/>
    <property type="match status" value="1"/>
</dbReference>
<dbReference type="EMBL" id="CAXLJM020000038">
    <property type="protein sequence ID" value="CAL8106875.1"/>
    <property type="molecule type" value="Genomic_DNA"/>
</dbReference>
<comment type="caution">
    <text evidence="1">The sequence shown here is derived from an EMBL/GenBank/DDBJ whole genome shotgun (WGS) entry which is preliminary data.</text>
</comment>
<proteinExistence type="predicted"/>
<dbReference type="Proteomes" id="UP001642540">
    <property type="component" value="Unassembled WGS sequence"/>
</dbReference>
<reference evidence="1 2" key="1">
    <citation type="submission" date="2024-08" db="EMBL/GenBank/DDBJ databases">
        <authorList>
            <person name="Cucini C."/>
            <person name="Frati F."/>
        </authorList>
    </citation>
    <scope>NUCLEOTIDE SEQUENCE [LARGE SCALE GENOMIC DNA]</scope>
</reference>
<keyword evidence="2" id="KW-1185">Reference proteome</keyword>
<organism evidence="1 2">
    <name type="scientific">Orchesella dallaii</name>
    <dbReference type="NCBI Taxonomy" id="48710"/>
    <lineage>
        <taxon>Eukaryota</taxon>
        <taxon>Metazoa</taxon>
        <taxon>Ecdysozoa</taxon>
        <taxon>Arthropoda</taxon>
        <taxon>Hexapoda</taxon>
        <taxon>Collembola</taxon>
        <taxon>Entomobryomorpha</taxon>
        <taxon>Entomobryoidea</taxon>
        <taxon>Orchesellidae</taxon>
        <taxon>Orchesellinae</taxon>
        <taxon>Orchesella</taxon>
    </lineage>
</organism>
<sequence>MKVTLQNYYRDQNVYHSDIIILKGQLTFDVVGDEDQVGAGGGSTTITGGGGGAGAIPFEIRHTKCVQQEEKVVPYLNFRNRIVAVLKLSHGANKIKFCDKETGALFDEFNLNYHPEEVTNQHYVRILNVISANKGGGRGRNQGESEDEIFATGRKLKLGLSLVQTLFAEKLYENGFGRRSFRLKEQNPYFEDFEVGLSTEEISKLSTSDLWEYIAKEIRTRDKIWDKRCKYVAFVSHPWKIHYEHHHIDESSTGKMALGGGGLAVIGTSFLPVWPDSEEKILETIFSEKRLWNAELDSCAARFGAVDRTEGSLYAASVGSVAHEMGHIFDLGHTDAGLMGSQFNRIDTCLSPVLSYPPVCELFRSKLGSDVCPIRPKIGLPTNGCLSEDLLSIGISCATLLYFHKWFQPNSSNVDGDSEANIVLSRNKVVSKHSTLVTLQVRDTEDERLLKSWTFIQKSSREDADAVTLSPLKEFMLAKNHIPIPVCEGGDSNKALVVAEDCDGNLLKAVVSRDTLSESFTVIRRRT</sequence>
<gene>
    <name evidence="1" type="ORF">ODALV1_LOCUS12503</name>
</gene>
<dbReference type="PANTHER" id="PTHR21054">
    <property type="entry name" value="ZINC METALLOPROTEINASE-RELATED"/>
    <property type="match status" value="1"/>
</dbReference>
<evidence type="ECO:0000313" key="2">
    <source>
        <dbReference type="Proteomes" id="UP001642540"/>
    </source>
</evidence>
<accession>A0ABP1QLI9</accession>
<dbReference type="InterPro" id="IPR053002">
    <property type="entry name" value="Metalloproteinase_M10B"/>
</dbReference>
<name>A0ABP1QLI9_9HEXA</name>
<dbReference type="InterPro" id="IPR021917">
    <property type="entry name" value="Unchr_Zn-peptidase-like"/>
</dbReference>
<evidence type="ECO:0000313" key="1">
    <source>
        <dbReference type="EMBL" id="CAL8106875.1"/>
    </source>
</evidence>
<evidence type="ECO:0008006" key="3">
    <source>
        <dbReference type="Google" id="ProtNLM"/>
    </source>
</evidence>